<dbReference type="RefSeq" id="WP_171681346.1">
    <property type="nucleotide sequence ID" value="NZ_WHNZ01000004.1"/>
</dbReference>
<evidence type="ECO:0000256" key="3">
    <source>
        <dbReference type="ARBA" id="ARBA00022722"/>
    </source>
</evidence>
<organism evidence="12 13">
    <name type="scientific">Paenibacillus planticolens</name>
    <dbReference type="NCBI Taxonomy" id="2654976"/>
    <lineage>
        <taxon>Bacteria</taxon>
        <taxon>Bacillati</taxon>
        <taxon>Bacillota</taxon>
        <taxon>Bacilli</taxon>
        <taxon>Bacillales</taxon>
        <taxon>Paenibacillaceae</taxon>
        <taxon>Paenibacillus</taxon>
    </lineage>
</organism>
<dbReference type="SUPFAM" id="SSF53098">
    <property type="entry name" value="Ribonuclease H-like"/>
    <property type="match status" value="1"/>
</dbReference>
<sequence length="176" mass="19081">METLRYIGLDLSITSPGFAIIDVKSRKPTLIAHTHYKTESADAQTLRYELIESFALVWLRDNSRKPSGRSVPPVAAVIREIWPPSRNFEQNDKIHGAWSAVDRALSRVGLSVVANIAPTSVKKAVAGSGKAEKTELAAAVRRSCGLPADYAFATDDESDAAAVCLAYLIAENLIDI</sequence>
<evidence type="ECO:0000256" key="5">
    <source>
        <dbReference type="ARBA" id="ARBA00022759"/>
    </source>
</evidence>
<protein>
    <recommendedName>
        <fullName evidence="14">Holliday junction nuclease RuvC</fullName>
    </recommendedName>
</protein>
<keyword evidence="9" id="KW-0238">DNA-binding</keyword>
<evidence type="ECO:0000256" key="11">
    <source>
        <dbReference type="ARBA" id="ARBA00023204"/>
    </source>
</evidence>
<dbReference type="Proteomes" id="UP000618579">
    <property type="component" value="Unassembled WGS sequence"/>
</dbReference>
<dbReference type="PANTHER" id="PTHR30194:SF3">
    <property type="entry name" value="CROSSOVER JUNCTION ENDODEOXYRIBONUCLEASE RUVC"/>
    <property type="match status" value="1"/>
</dbReference>
<dbReference type="Gene3D" id="3.30.420.10">
    <property type="entry name" value="Ribonuclease H-like superfamily/Ribonuclease H"/>
    <property type="match status" value="1"/>
</dbReference>
<dbReference type="InterPro" id="IPR012337">
    <property type="entry name" value="RNaseH-like_sf"/>
</dbReference>
<name>A0ABX1ZEC7_9BACL</name>
<dbReference type="Pfam" id="PF02075">
    <property type="entry name" value="RuvC"/>
    <property type="match status" value="1"/>
</dbReference>
<dbReference type="PANTHER" id="PTHR30194">
    <property type="entry name" value="CROSSOVER JUNCTION ENDODEOXYRIBONUCLEASE RUVC"/>
    <property type="match status" value="1"/>
</dbReference>
<keyword evidence="7" id="KW-0378">Hydrolase</keyword>
<evidence type="ECO:0000256" key="4">
    <source>
        <dbReference type="ARBA" id="ARBA00022723"/>
    </source>
</evidence>
<keyword evidence="6" id="KW-0227">DNA damage</keyword>
<keyword evidence="3" id="KW-0540">Nuclease</keyword>
<keyword evidence="8" id="KW-0460">Magnesium</keyword>
<evidence type="ECO:0000256" key="10">
    <source>
        <dbReference type="ARBA" id="ARBA00023172"/>
    </source>
</evidence>
<evidence type="ECO:0000256" key="1">
    <source>
        <dbReference type="ARBA" id="ARBA00009518"/>
    </source>
</evidence>
<proteinExistence type="inferred from homology"/>
<evidence type="ECO:0000256" key="6">
    <source>
        <dbReference type="ARBA" id="ARBA00022763"/>
    </source>
</evidence>
<evidence type="ECO:0000256" key="7">
    <source>
        <dbReference type="ARBA" id="ARBA00022801"/>
    </source>
</evidence>
<keyword evidence="4" id="KW-0479">Metal-binding</keyword>
<evidence type="ECO:0008006" key="14">
    <source>
        <dbReference type="Google" id="ProtNLM"/>
    </source>
</evidence>
<comment type="similarity">
    <text evidence="1">Belongs to the RuvC family.</text>
</comment>
<keyword evidence="5" id="KW-0255">Endonuclease</keyword>
<evidence type="ECO:0000313" key="13">
    <source>
        <dbReference type="Proteomes" id="UP000618579"/>
    </source>
</evidence>
<accession>A0ABX1ZEC7</accession>
<keyword evidence="11" id="KW-0234">DNA repair</keyword>
<dbReference type="EMBL" id="WHNZ01000004">
    <property type="protein sequence ID" value="NOU98451.1"/>
    <property type="molecule type" value="Genomic_DNA"/>
</dbReference>
<evidence type="ECO:0000313" key="12">
    <source>
        <dbReference type="EMBL" id="NOU98451.1"/>
    </source>
</evidence>
<comment type="caution">
    <text evidence="12">The sequence shown here is derived from an EMBL/GenBank/DDBJ whole genome shotgun (WGS) entry which is preliminary data.</text>
</comment>
<evidence type="ECO:0000256" key="8">
    <source>
        <dbReference type="ARBA" id="ARBA00022842"/>
    </source>
</evidence>
<keyword evidence="13" id="KW-1185">Reference proteome</keyword>
<keyword evidence="2" id="KW-0963">Cytoplasm</keyword>
<gene>
    <name evidence="12" type="ORF">GC097_00220</name>
</gene>
<dbReference type="InterPro" id="IPR036397">
    <property type="entry name" value="RNaseH_sf"/>
</dbReference>
<reference evidence="12 13" key="1">
    <citation type="submission" date="2019-10" db="EMBL/GenBank/DDBJ databases">
        <title>Description of Paenibacillus pedi sp. nov.</title>
        <authorList>
            <person name="Carlier A."/>
            <person name="Qi S."/>
        </authorList>
    </citation>
    <scope>NUCLEOTIDE SEQUENCE [LARGE SCALE GENOMIC DNA]</scope>
    <source>
        <strain evidence="12 13">LMG 31457</strain>
    </source>
</reference>
<dbReference type="PRINTS" id="PR00696">
    <property type="entry name" value="RSOLVASERUVC"/>
</dbReference>
<keyword evidence="10" id="KW-0233">DNA recombination</keyword>
<evidence type="ECO:0000256" key="9">
    <source>
        <dbReference type="ARBA" id="ARBA00023125"/>
    </source>
</evidence>
<dbReference type="InterPro" id="IPR002176">
    <property type="entry name" value="X-over_junc_endoDNase_RuvC"/>
</dbReference>
<evidence type="ECO:0000256" key="2">
    <source>
        <dbReference type="ARBA" id="ARBA00022490"/>
    </source>
</evidence>